<feature type="transmembrane region" description="Helical" evidence="7">
    <location>
        <begin position="208"/>
        <end position="225"/>
    </location>
</feature>
<dbReference type="RefSeq" id="WP_255929372.1">
    <property type="nucleotide sequence ID" value="NZ_JANFQP010000002.1"/>
</dbReference>
<keyword evidence="7" id="KW-1133">Transmembrane helix</keyword>
<dbReference type="InterPro" id="IPR013783">
    <property type="entry name" value="Ig-like_fold"/>
</dbReference>
<keyword evidence="1" id="KW-0813">Transport</keyword>
<keyword evidence="10" id="KW-1185">Reference proteome</keyword>
<dbReference type="InterPro" id="IPR051684">
    <property type="entry name" value="Electron_Trans/Redox"/>
</dbReference>
<feature type="transmembrane region" description="Helical" evidence="7">
    <location>
        <begin position="346"/>
        <end position="364"/>
    </location>
</feature>
<evidence type="ECO:0000313" key="10">
    <source>
        <dbReference type="Proteomes" id="UP001597394"/>
    </source>
</evidence>
<dbReference type="PANTHER" id="PTHR30176:SF3">
    <property type="entry name" value="FERREDOXIN-TYPE PROTEIN NAPH"/>
    <property type="match status" value="1"/>
</dbReference>
<comment type="caution">
    <text evidence="9">The sequence shown here is derived from an EMBL/GenBank/DDBJ whole genome shotgun (WGS) entry which is preliminary data.</text>
</comment>
<keyword evidence="2" id="KW-0004">4Fe-4S</keyword>
<evidence type="ECO:0000256" key="2">
    <source>
        <dbReference type="ARBA" id="ARBA00022485"/>
    </source>
</evidence>
<evidence type="ECO:0000256" key="6">
    <source>
        <dbReference type="ARBA" id="ARBA00023014"/>
    </source>
</evidence>
<keyword evidence="7" id="KW-0472">Membrane</keyword>
<gene>
    <name evidence="9" type="primary">ccoG</name>
    <name evidence="9" type="ORF">ACFSO8_07680</name>
</gene>
<keyword evidence="5" id="KW-0408">Iron</keyword>
<feature type="transmembrane region" description="Helical" evidence="7">
    <location>
        <begin position="169"/>
        <end position="188"/>
    </location>
</feature>
<dbReference type="PANTHER" id="PTHR30176">
    <property type="entry name" value="FERREDOXIN-TYPE PROTEIN NAPH"/>
    <property type="match status" value="1"/>
</dbReference>
<keyword evidence="6" id="KW-0411">Iron-sulfur</keyword>
<feature type="transmembrane region" description="Helical" evidence="7">
    <location>
        <begin position="48"/>
        <end position="66"/>
    </location>
</feature>
<keyword evidence="4" id="KW-0249">Electron transport</keyword>
<evidence type="ECO:0000313" key="9">
    <source>
        <dbReference type="EMBL" id="MFD2545338.1"/>
    </source>
</evidence>
<name>A0ABW5KAF4_9FLAO</name>
<protein>
    <submittedName>
        <fullName evidence="9">Cytochrome c oxidase accessory protein CcoG</fullName>
    </submittedName>
</protein>
<reference evidence="10" key="1">
    <citation type="journal article" date="2019" name="Int. J. Syst. Evol. Microbiol.">
        <title>The Global Catalogue of Microorganisms (GCM) 10K type strain sequencing project: providing services to taxonomists for standard genome sequencing and annotation.</title>
        <authorList>
            <consortium name="The Broad Institute Genomics Platform"/>
            <consortium name="The Broad Institute Genome Sequencing Center for Infectious Disease"/>
            <person name="Wu L."/>
            <person name="Ma J."/>
        </authorList>
    </citation>
    <scope>NUCLEOTIDE SEQUENCE [LARGE SCALE GENOMIC DNA]</scope>
    <source>
        <strain evidence="10">KCTC 52204</strain>
    </source>
</reference>
<dbReference type="NCBIfam" id="TIGR02745">
    <property type="entry name" value="ccoG_rdxA_fixG"/>
    <property type="match status" value="1"/>
</dbReference>
<dbReference type="Proteomes" id="UP001597394">
    <property type="component" value="Unassembled WGS sequence"/>
</dbReference>
<feature type="domain" description="4Fe-4S ferredoxin-type" evidence="8">
    <location>
        <begin position="269"/>
        <end position="297"/>
    </location>
</feature>
<evidence type="ECO:0000256" key="5">
    <source>
        <dbReference type="ARBA" id="ARBA00023004"/>
    </source>
</evidence>
<feature type="transmembrane region" description="Helical" evidence="7">
    <location>
        <begin position="95"/>
        <end position="121"/>
    </location>
</feature>
<keyword evidence="7" id="KW-0812">Transmembrane</keyword>
<dbReference type="Pfam" id="PF12801">
    <property type="entry name" value="Fer4_5"/>
    <property type="match status" value="1"/>
</dbReference>
<keyword evidence="3" id="KW-0479">Metal-binding</keyword>
<dbReference type="InterPro" id="IPR017896">
    <property type="entry name" value="4Fe4S_Fe-S-bd"/>
</dbReference>
<accession>A0ABW5KAF4</accession>
<dbReference type="SUPFAM" id="SSF54862">
    <property type="entry name" value="4Fe-4S ferredoxins"/>
    <property type="match status" value="1"/>
</dbReference>
<dbReference type="EMBL" id="JBHULG010000002">
    <property type="protein sequence ID" value="MFD2545338.1"/>
    <property type="molecule type" value="Genomic_DNA"/>
</dbReference>
<dbReference type="InterPro" id="IPR017900">
    <property type="entry name" value="4Fe4S_Fe_S_CS"/>
</dbReference>
<evidence type="ECO:0000256" key="7">
    <source>
        <dbReference type="SAM" id="Phobius"/>
    </source>
</evidence>
<organism evidence="9 10">
    <name type="scientific">Kaistella montana</name>
    <dbReference type="NCBI Taxonomy" id="1849733"/>
    <lineage>
        <taxon>Bacteria</taxon>
        <taxon>Pseudomonadati</taxon>
        <taxon>Bacteroidota</taxon>
        <taxon>Flavobacteriia</taxon>
        <taxon>Flavobacteriales</taxon>
        <taxon>Weeksellaceae</taxon>
        <taxon>Chryseobacterium group</taxon>
        <taxon>Kaistella</taxon>
    </lineage>
</organism>
<evidence type="ECO:0000256" key="4">
    <source>
        <dbReference type="ARBA" id="ARBA00022982"/>
    </source>
</evidence>
<dbReference type="InterPro" id="IPR032879">
    <property type="entry name" value="FixG_C"/>
</dbReference>
<sequence length="482" mass="55816">MAEDQNFRGGQGQVVDPETFRDSVGTMDNAGKRKWVFPRKPSGKYTNYRTLVAYFLLALFFVIPFLKINGNPLLLINVVERQFFIFGQPFYPQDFFILALGAITSIVFIILFTVVFGRIFCGWICPQTIFLEMIFRKIDYLIEGDRNKQMKLDRQEWNSEKIWKRSLKWSIFIIISLIITHWMFMYIVGYQEVFNMIQEGPFNNFTSFLVMIVFTAAFYFTFAWFREQVCTLVCPYGRLQGVLIDKQTINVYYDFKRGENRSKWRKGEDRKAEGKGDCIDCNQCVVVCPTGIDIRNGQQLECVNCTACIDACDEVMVKVGLPKGLIRYATEDEIEKEVPFKFTGRMKAYSVVLLLMLGFLGFLLSNRGTMEAKFIKPAGSSYFVRDGQITNTYNYTFLNKSNKDQVVTIKIMEPTHGKVTLSDTDKITLKKDQMTKGTVNISFPEKEMKLSKQNVKIGVYNQKGELLDSFETYFEGPFKLQF</sequence>
<evidence type="ECO:0000256" key="3">
    <source>
        <dbReference type="ARBA" id="ARBA00022723"/>
    </source>
</evidence>
<dbReference type="InterPro" id="IPR014116">
    <property type="entry name" value="Cyt_c_oxidase_cbb3_FixG"/>
</dbReference>
<dbReference type="Pfam" id="PF13746">
    <property type="entry name" value="Fer4_18"/>
    <property type="match status" value="1"/>
</dbReference>
<dbReference type="PROSITE" id="PS51379">
    <property type="entry name" value="4FE4S_FER_2"/>
    <property type="match status" value="1"/>
</dbReference>
<dbReference type="Pfam" id="PF11614">
    <property type="entry name" value="FixG_C"/>
    <property type="match status" value="1"/>
</dbReference>
<proteinExistence type="predicted"/>
<evidence type="ECO:0000256" key="1">
    <source>
        <dbReference type="ARBA" id="ARBA00022448"/>
    </source>
</evidence>
<dbReference type="PROSITE" id="PS00198">
    <property type="entry name" value="4FE4S_FER_1"/>
    <property type="match status" value="1"/>
</dbReference>
<dbReference type="Gene3D" id="2.60.40.10">
    <property type="entry name" value="Immunoglobulins"/>
    <property type="match status" value="1"/>
</dbReference>
<evidence type="ECO:0000259" key="8">
    <source>
        <dbReference type="PROSITE" id="PS51379"/>
    </source>
</evidence>